<keyword evidence="3" id="KW-1185">Reference proteome</keyword>
<gene>
    <name evidence="2" type="ORF">GSOID_T00006510001</name>
</gene>
<organism evidence="2">
    <name type="scientific">Oikopleura dioica</name>
    <name type="common">Tunicate</name>
    <dbReference type="NCBI Taxonomy" id="34765"/>
    <lineage>
        <taxon>Eukaryota</taxon>
        <taxon>Metazoa</taxon>
        <taxon>Chordata</taxon>
        <taxon>Tunicata</taxon>
        <taxon>Appendicularia</taxon>
        <taxon>Copelata</taxon>
        <taxon>Oikopleuridae</taxon>
        <taxon>Oikopleura</taxon>
    </lineage>
</organism>
<protein>
    <submittedName>
        <fullName evidence="2">Uncharacterized protein</fullName>
    </submittedName>
</protein>
<evidence type="ECO:0000313" key="2">
    <source>
        <dbReference type="EMBL" id="CBY08982.1"/>
    </source>
</evidence>
<sequence>MVADEKRDSTASMRSVTVKDEDQVIIRPVLRKRMTAEVDGSRGSKSFNEGKPLKKATSSVSVEKTPPSAMPISVQVIQKQLDQTTFSSLPSTLYEIVKEEPTFIPHCHPSEYTQLQLSNFNRESVRQNLMMDVGASPTINEMKGEPSDQSEKENKVKSEEKRKEEEYVRRFIQAVKKIHPKVMPKHDLFYPLGSKILNCRDGDSPKFIKLCEDIAHVIATVPKEKQTKRLNALRDEGCILVPHTADGRIQIQRWTSDDRVSVIGIFEFKSIIGIQIKKIYPQNMLYILFNPYAEFTQESDYSKPCQIYSRYCEDDDRKEDILSKGKTSYICFNPLHWYPQLTREEFQAELAKIIEKINESRFALPTFKKDLEKWVRTIYSLFVCGANSSANSFIEALNRGNNLRAKNISAELHKELSQMSIRDKVTYAKFKPKESLLYQINLSACKPSYMFGDCCYIRFSPAYKGKDLTNTISEIRLGIMLFFRPDMEKTDGSPAEVNAKWAKCVEKYPGRYCCNPDHCEAFTNNKVVEENEGPDLKTIEILDQPKDKVEKWCVISFVRFTDKKSDTESQEKRAFIHSKFYCYFPWSGDILQDNMKIALKNSRENPEELAEDKEFPLVFSRVRIKPTSCNYDEEKNFDIRRKPGQKFTYSSRFNLMKTDFDDYGSKYCIKSLKEDPSHEYCLNPNRISRYCSHSYKQNMNTISHYLKKLSKKDDYDLEMTMRIGSDEKQFENLRNGVELNYSVWLKNHGRRSAYVSLSIENRFELSEKVPKDSVQEIADILLDPNAVLFIKIPDSKSERVLFHYSGGPLHEQFKTTVEIMYRENEILLNPATMFANPDHLTSVYILYKWNYAKKEIKDPKRNKEHEKEKEVRKEKDSKKEKDKKKEKNVKKEKPKKVKQEDKKYEDEGLLDFDVFKLHLKGGAVKEIYRLKNSCCLNKLEYLQIVSSPKEFAVNQYRKQANSKTNSN</sequence>
<feature type="region of interest" description="Disordered" evidence="1">
    <location>
        <begin position="135"/>
        <end position="161"/>
    </location>
</feature>
<name>E4XBK7_OIKDI</name>
<feature type="compositionally biased region" description="Basic and acidic residues" evidence="1">
    <location>
        <begin position="142"/>
        <end position="161"/>
    </location>
</feature>
<dbReference type="EMBL" id="FN653034">
    <property type="protein sequence ID" value="CBY08982.1"/>
    <property type="molecule type" value="Genomic_DNA"/>
</dbReference>
<evidence type="ECO:0000256" key="1">
    <source>
        <dbReference type="SAM" id="MobiDB-lite"/>
    </source>
</evidence>
<accession>E4XBK7</accession>
<reference evidence="2" key="1">
    <citation type="journal article" date="2010" name="Science">
        <title>Plasticity of animal genome architecture unmasked by rapid evolution of a pelagic tunicate.</title>
        <authorList>
            <person name="Denoeud F."/>
            <person name="Henriet S."/>
            <person name="Mungpakdee S."/>
            <person name="Aury J.M."/>
            <person name="Da Silva C."/>
            <person name="Brinkmann H."/>
            <person name="Mikhaleva J."/>
            <person name="Olsen L.C."/>
            <person name="Jubin C."/>
            <person name="Canestro C."/>
            <person name="Bouquet J.M."/>
            <person name="Danks G."/>
            <person name="Poulain J."/>
            <person name="Campsteijn C."/>
            <person name="Adamski M."/>
            <person name="Cross I."/>
            <person name="Yadetie F."/>
            <person name="Muffato M."/>
            <person name="Louis A."/>
            <person name="Butcher S."/>
            <person name="Tsagkogeorga G."/>
            <person name="Konrad A."/>
            <person name="Singh S."/>
            <person name="Jensen M.F."/>
            <person name="Cong E.H."/>
            <person name="Eikeseth-Otteraa H."/>
            <person name="Noel B."/>
            <person name="Anthouard V."/>
            <person name="Porcel B.M."/>
            <person name="Kachouri-Lafond R."/>
            <person name="Nishino A."/>
            <person name="Ugolini M."/>
            <person name="Chourrout P."/>
            <person name="Nishida H."/>
            <person name="Aasland R."/>
            <person name="Huzurbazar S."/>
            <person name="Westhof E."/>
            <person name="Delsuc F."/>
            <person name="Lehrach H."/>
            <person name="Reinhardt R."/>
            <person name="Weissenbach J."/>
            <person name="Roy S.W."/>
            <person name="Artiguenave F."/>
            <person name="Postlethwait J.H."/>
            <person name="Manak J.R."/>
            <person name="Thompson E.M."/>
            <person name="Jaillon O."/>
            <person name="Du Pasquier L."/>
            <person name="Boudinot P."/>
            <person name="Liberles D.A."/>
            <person name="Volff J.N."/>
            <person name="Philippe H."/>
            <person name="Lenhard B."/>
            <person name="Roest Crollius H."/>
            <person name="Wincker P."/>
            <person name="Chourrout D."/>
        </authorList>
    </citation>
    <scope>NUCLEOTIDE SEQUENCE [LARGE SCALE GENOMIC DNA]</scope>
</reference>
<dbReference type="AlphaFoldDB" id="E4XBK7"/>
<feature type="region of interest" description="Disordered" evidence="1">
    <location>
        <begin position="36"/>
        <end position="66"/>
    </location>
</feature>
<dbReference type="InParanoid" id="E4XBK7"/>
<proteinExistence type="predicted"/>
<feature type="region of interest" description="Disordered" evidence="1">
    <location>
        <begin position="859"/>
        <end position="900"/>
    </location>
</feature>
<dbReference type="OrthoDB" id="48608at2759"/>
<dbReference type="Proteomes" id="UP000001307">
    <property type="component" value="Unassembled WGS sequence"/>
</dbReference>
<evidence type="ECO:0000313" key="3">
    <source>
        <dbReference type="Proteomes" id="UP000001307"/>
    </source>
</evidence>